<dbReference type="RefSeq" id="WP_125226818.1">
    <property type="nucleotide sequence ID" value="NZ_RQYT01000002.1"/>
</dbReference>
<organism evidence="2 3">
    <name type="scientific">Arachnia propionica</name>
    <dbReference type="NCBI Taxonomy" id="1750"/>
    <lineage>
        <taxon>Bacteria</taxon>
        <taxon>Bacillati</taxon>
        <taxon>Actinomycetota</taxon>
        <taxon>Actinomycetes</taxon>
        <taxon>Propionibacteriales</taxon>
        <taxon>Propionibacteriaceae</taxon>
        <taxon>Arachnia</taxon>
    </lineage>
</organism>
<dbReference type="Proteomes" id="UP000280935">
    <property type="component" value="Unassembled WGS sequence"/>
</dbReference>
<protein>
    <submittedName>
        <fullName evidence="2">DUF349 domain-containing protein</fullName>
    </submittedName>
</protein>
<accession>A0A3P1WYR2</accession>
<evidence type="ECO:0000313" key="3">
    <source>
        <dbReference type="Proteomes" id="UP000280935"/>
    </source>
</evidence>
<keyword evidence="1" id="KW-0175">Coiled coil</keyword>
<proteinExistence type="predicted"/>
<reference evidence="2 3" key="1">
    <citation type="submission" date="2018-11" db="EMBL/GenBank/DDBJ databases">
        <title>Genomes From Bacteria Associated with the Canine Oral Cavity: a Test Case for Automated Genome-Based Taxonomic Assignment.</title>
        <authorList>
            <person name="Coil D.A."/>
            <person name="Jospin G."/>
            <person name="Darling A.E."/>
            <person name="Wallis C."/>
            <person name="Davis I.J."/>
            <person name="Harris S."/>
            <person name="Eisen J.A."/>
            <person name="Holcombe L.J."/>
            <person name="O'Flynn C."/>
        </authorList>
    </citation>
    <scope>NUCLEOTIDE SEQUENCE [LARGE SCALE GENOMIC DNA]</scope>
    <source>
        <strain evidence="2 3">OH2822_COT-296</strain>
    </source>
</reference>
<gene>
    <name evidence="2" type="ORF">EII35_02180</name>
</gene>
<comment type="caution">
    <text evidence="2">The sequence shown here is derived from an EMBL/GenBank/DDBJ whole genome shotgun (WGS) entry which is preliminary data.</text>
</comment>
<evidence type="ECO:0000313" key="2">
    <source>
        <dbReference type="EMBL" id="RRD51226.1"/>
    </source>
</evidence>
<sequence length="414" mass="46376">MSEQQAPAEFGRVDSDGTVYVRVGDTERSVGQVPDSTPGEALAFYTRRYENLAAEVSLLVSRVEAQSMSPEEARKAIATAKTHVAEANAVGDLPALTARLEALEELLPAQIEARKAARAEQNAATLAAKQAMVEEAEALAAGNDWRRGVDRFRELLEEWKTLPRIDRTTDNELWHRFSSARTQYTRRRKAHFTELNSKRDEAKRLKERIIEEATPLAESTDWGATAGAFRELMSRWKAAGAARRNEDDALWARFRALQDQFFNARTAAQNALDGEHAENLAAKEELLAKAEADLAGVTDIDHAKAIHREFLARFNELGHVPRQAMRDLDARVRKLGDHVAELEAERWRRTDPEARKRAADTVALFQAQVDKLTRDLAAAEASGDSRRAKDAAKSLETYTSWLEQAKETLKDFQD</sequence>
<feature type="coiled-coil region" evidence="1">
    <location>
        <begin position="325"/>
        <end position="382"/>
    </location>
</feature>
<dbReference type="AlphaFoldDB" id="A0A3P1WYR2"/>
<dbReference type="InterPro" id="IPR007139">
    <property type="entry name" value="DUF349"/>
</dbReference>
<name>A0A3P1WYR2_9ACTN</name>
<dbReference type="OrthoDB" id="5422202at2"/>
<evidence type="ECO:0000256" key="1">
    <source>
        <dbReference type="SAM" id="Coils"/>
    </source>
</evidence>
<dbReference type="Pfam" id="PF03993">
    <property type="entry name" value="DUF349"/>
    <property type="match status" value="3"/>
</dbReference>
<dbReference type="EMBL" id="RQYT01000002">
    <property type="protein sequence ID" value="RRD51226.1"/>
    <property type="molecule type" value="Genomic_DNA"/>
</dbReference>